<evidence type="ECO:0000256" key="2">
    <source>
        <dbReference type="SAM" id="Phobius"/>
    </source>
</evidence>
<keyword evidence="2" id="KW-0472">Membrane</keyword>
<dbReference type="AlphaFoldDB" id="A0AAD2FCD1"/>
<evidence type="ECO:0000256" key="1">
    <source>
        <dbReference type="SAM" id="MobiDB-lite"/>
    </source>
</evidence>
<accession>A0AAD2FCD1</accession>
<keyword evidence="2" id="KW-1133">Transmembrane helix</keyword>
<organism evidence="3 4">
    <name type="scientific">Cylindrotheca closterium</name>
    <dbReference type="NCBI Taxonomy" id="2856"/>
    <lineage>
        <taxon>Eukaryota</taxon>
        <taxon>Sar</taxon>
        <taxon>Stramenopiles</taxon>
        <taxon>Ochrophyta</taxon>
        <taxon>Bacillariophyta</taxon>
        <taxon>Bacillariophyceae</taxon>
        <taxon>Bacillariophycidae</taxon>
        <taxon>Bacillariales</taxon>
        <taxon>Bacillariaceae</taxon>
        <taxon>Cylindrotheca</taxon>
    </lineage>
</organism>
<gene>
    <name evidence="3" type="ORF">CYCCA115_LOCUS2233</name>
</gene>
<feature type="region of interest" description="Disordered" evidence="1">
    <location>
        <begin position="1"/>
        <end position="20"/>
    </location>
</feature>
<dbReference type="EMBL" id="CAKOGP040000125">
    <property type="protein sequence ID" value="CAJ1931093.1"/>
    <property type="molecule type" value="Genomic_DNA"/>
</dbReference>
<protein>
    <submittedName>
        <fullName evidence="3">Uncharacterized protein</fullName>
    </submittedName>
</protein>
<keyword evidence="2" id="KW-0812">Transmembrane</keyword>
<proteinExistence type="predicted"/>
<evidence type="ECO:0000313" key="4">
    <source>
        <dbReference type="Proteomes" id="UP001295423"/>
    </source>
</evidence>
<name>A0AAD2FCD1_9STRA</name>
<evidence type="ECO:0000313" key="3">
    <source>
        <dbReference type="EMBL" id="CAJ1931093.1"/>
    </source>
</evidence>
<sequence length="661" mass="72058">MTCTLCGTAPGATSPEGRSSYSVGSSLMVMGFLNRTIPVSTENGARSSNQQQLTCQEINDMLGEDPLIVNDGDDGSQECADQRSALMNQQDIYLDLPSYCGCPNSPAPRTCDFSCAYGDSNAMNEDLVVDKLEDGTKLTCGDILSAVPHIVDFNVCQDYQQYQSLCCFNFEASCHLCPASSSTATPKMEHSEKIIPSLQRTCGLVDQYFGTVLSVDSNDEATEECNRYRDAERENAIVDLESYCGCENAVAPNTCNFCAVEDMVNPNFVLRDMHSGAIDKLNSWGIAGNSMTCRAIAELAPIVTDDDFCQDLQYFQPICCPTDFLPTCTLCLSVAQNGPTLTRPDAIVPGRKKETCAQVDQYYFHLIQGDATACNIQRNGLNKEMDLLAYCGCPGEEPPNQCTTNFCESDDLIDEELVIGMGNEARTCGHLAEIAPFITNRTLCDWLEFAKPQCCQAKTLGSPCSVCPNQNQVGRPNSVVEHQTGTTCQKLDQTLQQLPSDDICTQVKRDWDFDLESFCGCEGDGAGSPVSPPGKCELCGRGEVLRNNGMALPDKPSWTCEMGQQQAPFVNSKMICETGINTDANRELCCEPENDPNDSDRSIDGAIEEAGLSDILLWAAIAAEILLVLVLLLMRRREFITVRNAPPNFDPDNIPETAALV</sequence>
<keyword evidence="4" id="KW-1185">Reference proteome</keyword>
<feature type="transmembrane region" description="Helical" evidence="2">
    <location>
        <begin position="615"/>
        <end position="634"/>
    </location>
</feature>
<comment type="caution">
    <text evidence="3">The sequence shown here is derived from an EMBL/GenBank/DDBJ whole genome shotgun (WGS) entry which is preliminary data.</text>
</comment>
<reference evidence="3" key="1">
    <citation type="submission" date="2023-08" db="EMBL/GenBank/DDBJ databases">
        <authorList>
            <person name="Audoor S."/>
            <person name="Bilcke G."/>
        </authorList>
    </citation>
    <scope>NUCLEOTIDE SEQUENCE</scope>
</reference>
<dbReference type="Proteomes" id="UP001295423">
    <property type="component" value="Unassembled WGS sequence"/>
</dbReference>